<feature type="transmembrane region" description="Helical" evidence="2">
    <location>
        <begin position="18"/>
        <end position="39"/>
    </location>
</feature>
<evidence type="ECO:0000313" key="4">
    <source>
        <dbReference type="Proteomes" id="UP000240883"/>
    </source>
</evidence>
<dbReference type="AlphaFoldDB" id="A0A2T2NVP0"/>
<proteinExistence type="predicted"/>
<feature type="region of interest" description="Disordered" evidence="1">
    <location>
        <begin position="114"/>
        <end position="133"/>
    </location>
</feature>
<evidence type="ECO:0000313" key="3">
    <source>
        <dbReference type="EMBL" id="PSN69429.1"/>
    </source>
</evidence>
<gene>
    <name evidence="3" type="ORF">BS50DRAFT_586736</name>
</gene>
<sequence>MSTPSTIVVGKEGRSEQLYIGIIVPLGVIALLVSIFAFFRYHSSKKEVSVREPLCERHCSYLGDPVVVGQPQNFALDPQGYGPSGVAHELSTRPNTMYYPRGQGNHRYSYVVAPAQQQQQQQQEPRADTDMAT</sequence>
<protein>
    <submittedName>
        <fullName evidence="3">Uncharacterized protein</fullName>
    </submittedName>
</protein>
<evidence type="ECO:0000256" key="1">
    <source>
        <dbReference type="SAM" id="MobiDB-lite"/>
    </source>
</evidence>
<keyword evidence="4" id="KW-1185">Reference proteome</keyword>
<name>A0A2T2NVP0_CORCC</name>
<dbReference type="EMBL" id="KZ678133">
    <property type="protein sequence ID" value="PSN69429.1"/>
    <property type="molecule type" value="Genomic_DNA"/>
</dbReference>
<evidence type="ECO:0000256" key="2">
    <source>
        <dbReference type="SAM" id="Phobius"/>
    </source>
</evidence>
<reference evidence="3 4" key="1">
    <citation type="journal article" date="2018" name="Front. Microbiol.">
        <title>Genome-Wide Analysis of Corynespora cassiicola Leaf Fall Disease Putative Effectors.</title>
        <authorList>
            <person name="Lopez D."/>
            <person name="Ribeiro S."/>
            <person name="Label P."/>
            <person name="Fumanal B."/>
            <person name="Venisse J.S."/>
            <person name="Kohler A."/>
            <person name="de Oliveira R.R."/>
            <person name="Labutti K."/>
            <person name="Lipzen A."/>
            <person name="Lail K."/>
            <person name="Bauer D."/>
            <person name="Ohm R.A."/>
            <person name="Barry K.W."/>
            <person name="Spatafora J."/>
            <person name="Grigoriev I.V."/>
            <person name="Martin F.M."/>
            <person name="Pujade-Renaud V."/>
        </authorList>
    </citation>
    <scope>NUCLEOTIDE SEQUENCE [LARGE SCALE GENOMIC DNA]</scope>
    <source>
        <strain evidence="3 4">Philippines</strain>
    </source>
</reference>
<dbReference type="Proteomes" id="UP000240883">
    <property type="component" value="Unassembled WGS sequence"/>
</dbReference>
<organism evidence="3 4">
    <name type="scientific">Corynespora cassiicola Philippines</name>
    <dbReference type="NCBI Taxonomy" id="1448308"/>
    <lineage>
        <taxon>Eukaryota</taxon>
        <taxon>Fungi</taxon>
        <taxon>Dikarya</taxon>
        <taxon>Ascomycota</taxon>
        <taxon>Pezizomycotina</taxon>
        <taxon>Dothideomycetes</taxon>
        <taxon>Pleosporomycetidae</taxon>
        <taxon>Pleosporales</taxon>
        <taxon>Corynesporascaceae</taxon>
        <taxon>Corynespora</taxon>
    </lineage>
</organism>
<accession>A0A2T2NVP0</accession>
<keyword evidence="2" id="KW-1133">Transmembrane helix</keyword>
<keyword evidence="2" id="KW-0812">Transmembrane</keyword>
<keyword evidence="2" id="KW-0472">Membrane</keyword>